<dbReference type="SUPFAM" id="SSF52200">
    <property type="entry name" value="Toll/Interleukin receptor TIR domain"/>
    <property type="match status" value="1"/>
</dbReference>
<dbReference type="Gene3D" id="3.40.50.10140">
    <property type="entry name" value="Toll/interleukin-1 receptor homology (TIR) domain"/>
    <property type="match status" value="1"/>
</dbReference>
<keyword evidence="3" id="KW-1185">Reference proteome</keyword>
<organism evidence="2 3">
    <name type="scientific">Ruminococcus hominis</name>
    <dbReference type="NCBI Taxonomy" id="2763065"/>
    <lineage>
        <taxon>Bacteria</taxon>
        <taxon>Bacillati</taxon>
        <taxon>Bacillota</taxon>
        <taxon>Clostridia</taxon>
        <taxon>Eubacteriales</taxon>
        <taxon>Oscillospiraceae</taxon>
        <taxon>Ruminococcus</taxon>
    </lineage>
</organism>
<dbReference type="InterPro" id="IPR035897">
    <property type="entry name" value="Toll_tir_struct_dom_sf"/>
</dbReference>
<name>A0ABR7GAI0_9FIRM</name>
<protein>
    <submittedName>
        <fullName evidence="2">Toll/interleukin-1 receptor domain-containing protein</fullName>
    </submittedName>
</protein>
<proteinExistence type="predicted"/>
<sequence>MRIFISHKLEDAATANLIAKELREIKVECYLDLLDNSITENGKALTDHIRANLNDCTDIIVVMSSITRFSQWVPFEVGMAAQKDMPTATFLKEDVSLPDFLQYWPRLKRYTDIKKYVLARNDVDREYRFIYESVSQQRKTEHFYDVLKQRL</sequence>
<gene>
    <name evidence="2" type="ORF">H8S40_13010</name>
</gene>
<reference evidence="2 3" key="1">
    <citation type="submission" date="2020-08" db="EMBL/GenBank/DDBJ databases">
        <title>Genome public.</title>
        <authorList>
            <person name="Liu C."/>
            <person name="Sun Q."/>
        </authorList>
    </citation>
    <scope>NUCLEOTIDE SEQUENCE [LARGE SCALE GENOMIC DNA]</scope>
    <source>
        <strain evidence="2 3">NSJ-13</strain>
    </source>
</reference>
<dbReference type="Pfam" id="PF13676">
    <property type="entry name" value="TIR_2"/>
    <property type="match status" value="1"/>
</dbReference>
<dbReference type="RefSeq" id="WP_186865397.1">
    <property type="nucleotide sequence ID" value="NZ_JACOPE010000001.1"/>
</dbReference>
<dbReference type="InterPro" id="IPR000157">
    <property type="entry name" value="TIR_dom"/>
</dbReference>
<dbReference type="Proteomes" id="UP000631576">
    <property type="component" value="Unassembled WGS sequence"/>
</dbReference>
<comment type="caution">
    <text evidence="2">The sequence shown here is derived from an EMBL/GenBank/DDBJ whole genome shotgun (WGS) entry which is preliminary data.</text>
</comment>
<feature type="domain" description="TIR" evidence="1">
    <location>
        <begin position="3"/>
        <end position="83"/>
    </location>
</feature>
<evidence type="ECO:0000313" key="3">
    <source>
        <dbReference type="Proteomes" id="UP000631576"/>
    </source>
</evidence>
<accession>A0ABR7GAI0</accession>
<dbReference type="EMBL" id="JACOPE010000001">
    <property type="protein sequence ID" value="MBC5684437.1"/>
    <property type="molecule type" value="Genomic_DNA"/>
</dbReference>
<evidence type="ECO:0000259" key="1">
    <source>
        <dbReference type="Pfam" id="PF13676"/>
    </source>
</evidence>
<keyword evidence="2" id="KW-0675">Receptor</keyword>
<evidence type="ECO:0000313" key="2">
    <source>
        <dbReference type="EMBL" id="MBC5684437.1"/>
    </source>
</evidence>